<dbReference type="AlphaFoldDB" id="A0A7W8A4D2"/>
<dbReference type="PANTHER" id="PTHR23528">
    <property type="match status" value="1"/>
</dbReference>
<feature type="transmembrane region" description="Helical" evidence="5">
    <location>
        <begin position="385"/>
        <end position="404"/>
    </location>
</feature>
<evidence type="ECO:0000313" key="8">
    <source>
        <dbReference type="Proteomes" id="UP000568380"/>
    </source>
</evidence>
<evidence type="ECO:0000256" key="2">
    <source>
        <dbReference type="ARBA" id="ARBA00022692"/>
    </source>
</evidence>
<evidence type="ECO:0000259" key="6">
    <source>
        <dbReference type="PROSITE" id="PS50850"/>
    </source>
</evidence>
<dbReference type="InterPro" id="IPR020846">
    <property type="entry name" value="MFS_dom"/>
</dbReference>
<feature type="transmembrane region" description="Helical" evidence="5">
    <location>
        <begin position="20"/>
        <end position="41"/>
    </location>
</feature>
<dbReference type="GO" id="GO:0022857">
    <property type="term" value="F:transmembrane transporter activity"/>
    <property type="evidence" value="ECO:0007669"/>
    <property type="project" value="InterPro"/>
</dbReference>
<feature type="transmembrane region" description="Helical" evidence="5">
    <location>
        <begin position="221"/>
        <end position="245"/>
    </location>
</feature>
<dbReference type="PANTHER" id="PTHR23528:SF1">
    <property type="entry name" value="MAJOR FACILITATOR SUPERFAMILY (MFS) PROFILE DOMAIN-CONTAINING PROTEIN"/>
    <property type="match status" value="1"/>
</dbReference>
<dbReference type="Gene3D" id="1.20.1250.20">
    <property type="entry name" value="MFS general substrate transporter like domains"/>
    <property type="match status" value="2"/>
</dbReference>
<keyword evidence="3 5" id="KW-1133">Transmembrane helix</keyword>
<feature type="transmembrane region" description="Helical" evidence="5">
    <location>
        <begin position="53"/>
        <end position="74"/>
    </location>
</feature>
<dbReference type="RefSeq" id="WP_184962484.1">
    <property type="nucleotide sequence ID" value="NZ_JACHIN010000004.1"/>
</dbReference>
<feature type="transmembrane region" description="Helical" evidence="5">
    <location>
        <begin position="146"/>
        <end position="170"/>
    </location>
</feature>
<evidence type="ECO:0000256" key="3">
    <source>
        <dbReference type="ARBA" id="ARBA00022989"/>
    </source>
</evidence>
<organism evidence="7 8">
    <name type="scientific">Nonomuraea endophytica</name>
    <dbReference type="NCBI Taxonomy" id="714136"/>
    <lineage>
        <taxon>Bacteria</taxon>
        <taxon>Bacillati</taxon>
        <taxon>Actinomycetota</taxon>
        <taxon>Actinomycetes</taxon>
        <taxon>Streptosporangiales</taxon>
        <taxon>Streptosporangiaceae</taxon>
        <taxon>Nonomuraea</taxon>
    </lineage>
</organism>
<reference evidence="7 8" key="1">
    <citation type="submission" date="2020-08" db="EMBL/GenBank/DDBJ databases">
        <title>Genomic Encyclopedia of Type Strains, Phase IV (KMG-IV): sequencing the most valuable type-strain genomes for metagenomic binning, comparative biology and taxonomic classification.</title>
        <authorList>
            <person name="Goeker M."/>
        </authorList>
    </citation>
    <scope>NUCLEOTIDE SEQUENCE [LARGE SCALE GENOMIC DNA]</scope>
    <source>
        <strain evidence="7 8">DSM 45385</strain>
    </source>
</reference>
<keyword evidence="4 5" id="KW-0472">Membrane</keyword>
<feature type="domain" description="Major facilitator superfamily (MFS) profile" evidence="6">
    <location>
        <begin position="221"/>
        <end position="410"/>
    </location>
</feature>
<feature type="transmembrane region" description="Helical" evidence="5">
    <location>
        <begin position="86"/>
        <end position="103"/>
    </location>
</feature>
<name>A0A7W8A4D2_9ACTN</name>
<feature type="transmembrane region" description="Helical" evidence="5">
    <location>
        <begin position="297"/>
        <end position="314"/>
    </location>
</feature>
<protein>
    <submittedName>
        <fullName evidence="7">MFS family permease</fullName>
    </submittedName>
</protein>
<evidence type="ECO:0000256" key="5">
    <source>
        <dbReference type="SAM" id="Phobius"/>
    </source>
</evidence>
<dbReference type="SUPFAM" id="SSF103473">
    <property type="entry name" value="MFS general substrate transporter"/>
    <property type="match status" value="1"/>
</dbReference>
<comment type="subcellular location">
    <subcellularLocation>
        <location evidence="1">Cell membrane</location>
        <topology evidence="1">Multi-pass membrane protein</topology>
    </subcellularLocation>
</comment>
<feature type="transmembrane region" description="Helical" evidence="5">
    <location>
        <begin position="320"/>
        <end position="338"/>
    </location>
</feature>
<evidence type="ECO:0000313" key="7">
    <source>
        <dbReference type="EMBL" id="MBB5078078.1"/>
    </source>
</evidence>
<accession>A0A7W8A4D2</accession>
<dbReference type="GO" id="GO:0005886">
    <property type="term" value="C:plasma membrane"/>
    <property type="evidence" value="ECO:0007669"/>
    <property type="project" value="UniProtKB-SubCell"/>
</dbReference>
<keyword evidence="2 5" id="KW-0812">Transmembrane</keyword>
<dbReference type="InterPro" id="IPR036259">
    <property type="entry name" value="MFS_trans_sf"/>
</dbReference>
<dbReference type="PROSITE" id="PS50850">
    <property type="entry name" value="MFS"/>
    <property type="match status" value="1"/>
</dbReference>
<evidence type="ECO:0000256" key="4">
    <source>
        <dbReference type="ARBA" id="ARBA00023136"/>
    </source>
</evidence>
<dbReference type="Pfam" id="PF07690">
    <property type="entry name" value="MFS_1"/>
    <property type="match status" value="1"/>
</dbReference>
<evidence type="ECO:0000256" key="1">
    <source>
        <dbReference type="ARBA" id="ARBA00004651"/>
    </source>
</evidence>
<dbReference type="EMBL" id="JACHIN010000004">
    <property type="protein sequence ID" value="MBB5078078.1"/>
    <property type="molecule type" value="Genomic_DNA"/>
</dbReference>
<proteinExistence type="predicted"/>
<feature type="transmembrane region" description="Helical" evidence="5">
    <location>
        <begin position="265"/>
        <end position="285"/>
    </location>
</feature>
<keyword evidence="8" id="KW-1185">Reference proteome</keyword>
<comment type="caution">
    <text evidence="7">The sequence shown here is derived from an EMBL/GenBank/DDBJ whole genome shotgun (WGS) entry which is preliminary data.</text>
</comment>
<feature type="transmembrane region" description="Helical" evidence="5">
    <location>
        <begin position="176"/>
        <end position="200"/>
    </location>
</feature>
<dbReference type="Proteomes" id="UP000568380">
    <property type="component" value="Unassembled WGS sequence"/>
</dbReference>
<dbReference type="InterPro" id="IPR011701">
    <property type="entry name" value="MFS"/>
</dbReference>
<sequence length="410" mass="42691">MSSPALTAKVSGGWTARLSLAQLGLMMGWFTLIQIVLPQHMVVVDNAGKEASLAVVFAVGAAVSMVSNVAFGALSDRTRGRFGKRRPWIVFGALTGAAALALLGTQQTVLGMTIGWSLVQLTFNAAYASTVAVVPDRVPEWQRGRVLAVAGAAQAAGPLLGGLVVALVVTGVLPSYLAMALLLLATVLPFALATGEGPVAEAEKTRFDWRTLWVSPRRHPDFAWAWVTRFLLNLSISMGTGYLLYYLRDAIGYERLFPGHGVDEGVLILLAVSTVAGIAPTLLSGWLSDKLGKRRPIVSVAALLTASAGVLLAFTTSWPTVIVAAVILGAGSGAFLAVDQALLTQVLPTDLDRGKDLGVLNLASAGPQVLAPVLAAPLVTQLGGYPALYTVTAAVGIAGALLVWKIRGVP</sequence>
<gene>
    <name evidence="7" type="ORF">HNR40_003553</name>
</gene>